<dbReference type="PANTHER" id="PTHR11375:SF0">
    <property type="entry name" value="ACIDIC LEUCINE-RICH NUCLEAR PHOSPHOPROTEIN 32 FAMILY MEMBER A"/>
    <property type="match status" value="1"/>
</dbReference>
<sequence length="1626" mass="184613">MEKRIELERRARKVNQITELNLDNCRSTSIVGLTDEYTALESLSLINVGLTTLKGFPKLPNLKKLELSDNRISSGLNYLTTSPKLQYLNLSGNKIKDLETLKPLEEFKNLAVLDLFNNDATQVDNYREKIFKMLPSLNFLDGFDCDDEEAQSDGDDDEEVNGNDSEEEVSNDDDDEGDSDDSEEDNGEVSLSEVYNDDLEEDNSDWEGEGEGGEDDEDEDSDIDEADGDANESAASVNAKDDKDGEKAGGSRSKVELACKKVEATFRDLTGGSCDASNALRYALSVQNHICIALLDNLQNGDLFSDIVGIMLPHLVPYEEKPSLWDSHLASLRYIHHGLCQQSHLKACIKLYNLIRGQPCRLQGESNFKIYLDIHLKHFNGVHLRLQDQNLPLEASTQLRYALESLGELFEAMRHKKITQMGTLLSQLNESLFGKRGRTFFKSLAQFQLLESLSQMLKPLLKLLASSDPSELANQFPEYLSLILALVQIDILGPQSSQQMSLQLLRMCKELFSQESNLNYALQLIYYYIKLIFVKEPAAADFKRTYMDLSRKFQVFFEHKGSAHAKEQWLTDLLVALQYLQVLIHQSCSKYASPFQFFWQQMQGEGSGEAYAEHFKLLKSCGALAVNVTRSPLGSNCKHEACKSLRRHCIMAYGLCALDAYNNWQPTQQQKADMSIHKPLLVVLRYTMDLATTMKCLGPTSVEIVKLGHQLLIAAHQVSCSEQMSLLVELLEPLQKLRPLIAEKEMQEILRRLYKASCHCQDPHMTSRLQASYLASLTNPSRLRAHLCLHYHNQLKLGKEIQKCVYEWHESTPLPHPLTPAQKKQLYDMDFFVAMDYLNGSSMAPLQSLVRCRKSDYHLVLLARRVRSDLAMLKQCQELRSKLKHKRSLSRMEHLSLGHANVGLLLDAMEAKKAKVANKEVNESFLEELLLRQNLAQINIKREQRLVELASEAITAFGHFFHQADQEPLGIEETPIDWQALIDDGVAAANGLSTMGYRTQADDAWLLLLRIGRLLEDRFTYLRALNHFLTQNEVQARLKLNLAEEVKWAEELLDDLWPQLHNGRFYKREQTMVMLCFCHLASYYARRDCLSHAQLLLLHVEQLRAEFPERLGKNDIILITMQTVRFRLRYQQRKPGMPRMMMPLRQLDTLMDNLRTFVGLSSLDNNSLMLLLNNLVTESTECSANRLSEQVQLSHVVLRSNLETGLALKTVEIFLSWLWTNLQMENFDKAQSKLRLIEHCLDIKPLARKETLALPEKKSVKDPAIVDLASHMDLLQLVEPIRKQQQLNAYSPKLPSMRSSSPNCQMNLNHYLNLDIAPPNIRENSQLKCLYFIMGCLHARLSFLQRNSEQLDEFYERAAQWLQENAETSTSLGCMLQVQQLYHVNYLRYRRKHVEAISTAQMGLKRQGLQAGDVNYACNFFAQLKTAQLELKPMGQEKTQNKVLRRALVFNPSPEDNSRNVAATASAVKDKATKINESHKKASKFKIYEELELRPPSAAGSSSGGGSGTENTPPASDHVDFNSCQLIEISDDDESPPPLLTKSSKSKAKGRAKTKATTGVCEVITLDNSLDTASTPSTRSTRSRRPLQQPEDNPTTASKSRRPRRQVSASQPKDTESTSTRRLNRH</sequence>
<dbReference type="Proteomes" id="UP001059596">
    <property type="component" value="Unassembled WGS sequence"/>
</dbReference>
<dbReference type="GO" id="GO:0042393">
    <property type="term" value="F:histone binding"/>
    <property type="evidence" value="ECO:0007669"/>
    <property type="project" value="TreeGrafter"/>
</dbReference>
<proteinExistence type="inferred from homology"/>
<dbReference type="InterPro" id="IPR045081">
    <property type="entry name" value="AN32"/>
</dbReference>
<gene>
    <name evidence="7" type="ORF">M5D96_007057</name>
</gene>
<dbReference type="EMBL" id="JAMKOV010000005">
    <property type="protein sequence ID" value="KAI8039637.1"/>
    <property type="molecule type" value="Genomic_DNA"/>
</dbReference>
<evidence type="ECO:0000313" key="7">
    <source>
        <dbReference type="EMBL" id="KAI8039637.1"/>
    </source>
</evidence>
<feature type="region of interest" description="Disordered" evidence="6">
    <location>
        <begin position="1495"/>
        <end position="1626"/>
    </location>
</feature>
<evidence type="ECO:0000256" key="4">
    <source>
        <dbReference type="ARBA" id="ARBA00056686"/>
    </source>
</evidence>
<evidence type="ECO:0000256" key="5">
    <source>
        <dbReference type="ARBA" id="ARBA00067860"/>
    </source>
</evidence>
<dbReference type="FunFam" id="3.80.10.10:FF:000003">
    <property type="entry name" value="Acidic leucine-rich nuclear phosphoprotein 32 family member A"/>
    <property type="match status" value="1"/>
</dbReference>
<dbReference type="PANTHER" id="PTHR11375">
    <property type="entry name" value="ACIDIC LEUCINE-RICH NUCLEAR PHOSPHOPROTEIN 32"/>
    <property type="match status" value="1"/>
</dbReference>
<feature type="compositionally biased region" description="Polar residues" evidence="6">
    <location>
        <begin position="1607"/>
        <end position="1626"/>
    </location>
</feature>
<dbReference type="SUPFAM" id="SSF52058">
    <property type="entry name" value="L domain-like"/>
    <property type="match status" value="1"/>
</dbReference>
<dbReference type="PROSITE" id="PS51450">
    <property type="entry name" value="LRR"/>
    <property type="match status" value="2"/>
</dbReference>
<organism evidence="7 8">
    <name type="scientific">Drosophila gunungcola</name>
    <name type="common">fruit fly</name>
    <dbReference type="NCBI Taxonomy" id="103775"/>
    <lineage>
        <taxon>Eukaryota</taxon>
        <taxon>Metazoa</taxon>
        <taxon>Ecdysozoa</taxon>
        <taxon>Arthropoda</taxon>
        <taxon>Hexapoda</taxon>
        <taxon>Insecta</taxon>
        <taxon>Pterygota</taxon>
        <taxon>Neoptera</taxon>
        <taxon>Endopterygota</taxon>
        <taxon>Diptera</taxon>
        <taxon>Brachycera</taxon>
        <taxon>Muscomorpha</taxon>
        <taxon>Ephydroidea</taxon>
        <taxon>Drosophilidae</taxon>
        <taxon>Drosophila</taxon>
        <taxon>Sophophora</taxon>
    </lineage>
</organism>
<evidence type="ECO:0000313" key="8">
    <source>
        <dbReference type="Proteomes" id="UP001059596"/>
    </source>
</evidence>
<dbReference type="InterPro" id="IPR001611">
    <property type="entry name" value="Leu-rich_rpt"/>
</dbReference>
<feature type="compositionally biased region" description="Acidic residues" evidence="6">
    <location>
        <begin position="144"/>
        <end position="187"/>
    </location>
</feature>
<feature type="compositionally biased region" description="Basic and acidic residues" evidence="6">
    <location>
        <begin position="239"/>
        <end position="252"/>
    </location>
</feature>
<name>A0A9Q0BPC0_9MUSC</name>
<feature type="region of interest" description="Disordered" evidence="6">
    <location>
        <begin position="1454"/>
        <end position="1475"/>
    </location>
</feature>
<feature type="compositionally biased region" description="Basic residues" evidence="6">
    <location>
        <begin position="1544"/>
        <end position="1554"/>
    </location>
</feature>
<feature type="compositionally biased region" description="Acidic residues" evidence="6">
    <location>
        <begin position="195"/>
        <end position="230"/>
    </location>
</feature>
<accession>A0A9Q0BPC0</accession>
<dbReference type="InterPro" id="IPR032675">
    <property type="entry name" value="LRR_dom_sf"/>
</dbReference>
<reference evidence="7" key="1">
    <citation type="journal article" date="2023" name="Genome Biol. Evol.">
        <title>Long-read-based Genome Assembly of Drosophila gunungcola Reveals Fewer Chemosensory Genes in Flower-breeding Species.</title>
        <authorList>
            <person name="Negi A."/>
            <person name="Liao B.Y."/>
            <person name="Yeh S.D."/>
        </authorList>
    </citation>
    <scope>NUCLEOTIDE SEQUENCE</scope>
    <source>
        <strain evidence="7">Sukarami</strain>
    </source>
</reference>
<evidence type="ECO:0000256" key="6">
    <source>
        <dbReference type="SAM" id="MobiDB-lite"/>
    </source>
</evidence>
<keyword evidence="2" id="KW-0677">Repeat</keyword>
<dbReference type="Gene3D" id="3.80.10.10">
    <property type="entry name" value="Ribonuclease Inhibitor"/>
    <property type="match status" value="1"/>
</dbReference>
<comment type="similarity">
    <text evidence="3">Belongs to the ANP32 family.</text>
</comment>
<keyword evidence="1" id="KW-0433">Leucine-rich repeat</keyword>
<evidence type="ECO:0000256" key="2">
    <source>
        <dbReference type="ARBA" id="ARBA00022737"/>
    </source>
</evidence>
<dbReference type="Pfam" id="PF14580">
    <property type="entry name" value="LRR_9"/>
    <property type="match status" value="1"/>
</dbReference>
<comment type="caution">
    <text evidence="7">The sequence shown here is derived from an EMBL/GenBank/DDBJ whole genome shotgun (WGS) entry which is preliminary data.</text>
</comment>
<feature type="region of interest" description="Disordered" evidence="6">
    <location>
        <begin position="144"/>
        <end position="252"/>
    </location>
</feature>
<evidence type="ECO:0000256" key="1">
    <source>
        <dbReference type="ARBA" id="ARBA00022614"/>
    </source>
</evidence>
<protein>
    <recommendedName>
        <fullName evidence="5">Acidic leucine-rich nuclear phosphoprotein 32 family member A</fullName>
    </recommendedName>
</protein>
<dbReference type="GO" id="GO:0005634">
    <property type="term" value="C:nucleus"/>
    <property type="evidence" value="ECO:0007669"/>
    <property type="project" value="TreeGrafter"/>
</dbReference>
<comment type="function">
    <text evidence="4">Implicated in a number of cellular processes, including proliferation, differentiation, caspase-dependent and caspase-independent apoptosis, suppression of transformation (tumor suppressor), inhibition of protein phosphatase 2A, regulation of mRNA trafficking and stability, and inhibition of acetyltransferases as part of the INHAT (inhibitor of histone acetyltransferases) complex.</text>
</comment>
<keyword evidence="8" id="KW-1185">Reference proteome</keyword>
<evidence type="ECO:0000256" key="3">
    <source>
        <dbReference type="ARBA" id="ARBA00025777"/>
    </source>
</evidence>